<evidence type="ECO:0000256" key="5">
    <source>
        <dbReference type="PROSITE-ProRule" id="PRU00284"/>
    </source>
</evidence>
<evidence type="ECO:0000256" key="2">
    <source>
        <dbReference type="ARBA" id="ARBA00022519"/>
    </source>
</evidence>
<reference evidence="10 11" key="1">
    <citation type="submission" date="2019-06" db="EMBL/GenBank/DDBJ databases">
        <title>Genome of Methylobacterium sp. 17Sr1-39.</title>
        <authorList>
            <person name="Seo T."/>
        </authorList>
    </citation>
    <scope>NUCLEOTIDE SEQUENCE [LARGE SCALE GENOMIC DNA]</scope>
    <source>
        <strain evidence="10 11">17Sr1-39</strain>
    </source>
</reference>
<dbReference type="InterPro" id="IPR000727">
    <property type="entry name" value="T_SNARE_dom"/>
</dbReference>
<dbReference type="PANTHER" id="PTHR32089">
    <property type="entry name" value="METHYL-ACCEPTING CHEMOTAXIS PROTEIN MCPB"/>
    <property type="match status" value="1"/>
</dbReference>
<keyword evidence="6" id="KW-0812">Transmembrane</keyword>
<dbReference type="Pfam" id="PF07238">
    <property type="entry name" value="PilZ"/>
    <property type="match status" value="1"/>
</dbReference>
<evidence type="ECO:0000313" key="11">
    <source>
        <dbReference type="Proteomes" id="UP000305267"/>
    </source>
</evidence>
<dbReference type="SUPFAM" id="SSF141371">
    <property type="entry name" value="PilZ domain-like"/>
    <property type="match status" value="1"/>
</dbReference>
<dbReference type="Proteomes" id="UP000305267">
    <property type="component" value="Unassembled WGS sequence"/>
</dbReference>
<evidence type="ECO:0000259" key="7">
    <source>
        <dbReference type="PROSITE" id="PS50111"/>
    </source>
</evidence>
<dbReference type="RefSeq" id="WP_139037353.1">
    <property type="nucleotide sequence ID" value="NZ_VDDA01000009.1"/>
</dbReference>
<dbReference type="OrthoDB" id="2489132at2"/>
<keyword evidence="2" id="KW-0997">Cell inner membrane</keyword>
<evidence type="ECO:0000259" key="9">
    <source>
        <dbReference type="PROSITE" id="PS50885"/>
    </source>
</evidence>
<evidence type="ECO:0000259" key="8">
    <source>
        <dbReference type="PROSITE" id="PS50192"/>
    </source>
</evidence>
<keyword evidence="11" id="KW-1185">Reference proteome</keyword>
<dbReference type="Pfam" id="PF00015">
    <property type="entry name" value="MCPsignal"/>
    <property type="match status" value="1"/>
</dbReference>
<gene>
    <name evidence="10" type="ORF">FF100_19515</name>
</gene>
<dbReference type="PROSITE" id="PS50111">
    <property type="entry name" value="CHEMOTAXIS_TRANSDUC_2"/>
    <property type="match status" value="1"/>
</dbReference>
<feature type="domain" description="Methyl-accepting transducer" evidence="7">
    <location>
        <begin position="424"/>
        <end position="633"/>
    </location>
</feature>
<keyword evidence="2" id="KW-1003">Cell membrane</keyword>
<evidence type="ECO:0000256" key="6">
    <source>
        <dbReference type="SAM" id="Phobius"/>
    </source>
</evidence>
<feature type="transmembrane region" description="Helical" evidence="6">
    <location>
        <begin position="288"/>
        <end position="309"/>
    </location>
</feature>
<dbReference type="InterPro" id="IPR004089">
    <property type="entry name" value="MCPsignal_dom"/>
</dbReference>
<evidence type="ECO:0000256" key="3">
    <source>
        <dbReference type="ARBA" id="ARBA00023224"/>
    </source>
</evidence>
<dbReference type="GO" id="GO:0007165">
    <property type="term" value="P:signal transduction"/>
    <property type="evidence" value="ECO:0007669"/>
    <property type="project" value="UniProtKB-KW"/>
</dbReference>
<dbReference type="Pfam" id="PF00672">
    <property type="entry name" value="HAMP"/>
    <property type="match status" value="1"/>
</dbReference>
<dbReference type="InterPro" id="IPR003660">
    <property type="entry name" value="HAMP_dom"/>
</dbReference>
<keyword evidence="6" id="KW-0472">Membrane</keyword>
<dbReference type="PANTHER" id="PTHR32089:SF112">
    <property type="entry name" value="LYSOZYME-LIKE PROTEIN-RELATED"/>
    <property type="match status" value="1"/>
</dbReference>
<dbReference type="GO" id="GO:0005886">
    <property type="term" value="C:plasma membrane"/>
    <property type="evidence" value="ECO:0007669"/>
    <property type="project" value="UniProtKB-SubCell"/>
</dbReference>
<dbReference type="AlphaFoldDB" id="A0A5C4LFY1"/>
<dbReference type="EMBL" id="VDDA01000009">
    <property type="protein sequence ID" value="TNC11319.1"/>
    <property type="molecule type" value="Genomic_DNA"/>
</dbReference>
<evidence type="ECO:0000256" key="4">
    <source>
        <dbReference type="ARBA" id="ARBA00029447"/>
    </source>
</evidence>
<feature type="transmembrane region" description="Helical" evidence="6">
    <location>
        <begin position="12"/>
        <end position="31"/>
    </location>
</feature>
<comment type="similarity">
    <text evidence="4">Belongs to the methyl-accepting chemotaxis (MCP) protein family.</text>
</comment>
<accession>A0A5C4LFY1</accession>
<dbReference type="InterPro" id="IPR009875">
    <property type="entry name" value="PilZ_domain"/>
</dbReference>
<feature type="domain" description="T-SNARE coiled-coil homology" evidence="8">
    <location>
        <begin position="566"/>
        <end position="618"/>
    </location>
</feature>
<dbReference type="Gene3D" id="1.10.287.950">
    <property type="entry name" value="Methyl-accepting chemotaxis protein"/>
    <property type="match status" value="1"/>
</dbReference>
<feature type="domain" description="HAMP" evidence="9">
    <location>
        <begin position="311"/>
        <end position="364"/>
    </location>
</feature>
<dbReference type="SMART" id="SM00304">
    <property type="entry name" value="HAMP"/>
    <property type="match status" value="2"/>
</dbReference>
<dbReference type="GO" id="GO:0035438">
    <property type="term" value="F:cyclic-di-GMP binding"/>
    <property type="evidence" value="ECO:0007669"/>
    <property type="project" value="InterPro"/>
</dbReference>
<keyword evidence="6" id="KW-1133">Transmembrane helix</keyword>
<name>A0A5C4LFY1_9HYPH</name>
<keyword evidence="3 5" id="KW-0807">Transducer</keyword>
<organism evidence="10 11">
    <name type="scientific">Methylobacterium terricola</name>
    <dbReference type="NCBI Taxonomy" id="2583531"/>
    <lineage>
        <taxon>Bacteria</taxon>
        <taxon>Pseudomonadati</taxon>
        <taxon>Pseudomonadota</taxon>
        <taxon>Alphaproteobacteria</taxon>
        <taxon>Hyphomicrobiales</taxon>
        <taxon>Methylobacteriaceae</taxon>
        <taxon>Methylobacterium</taxon>
    </lineage>
</organism>
<sequence length="760" mass="78639">MAMGLTIKTKLISTVTLFLVPVTLLAGLFVNQSNKDIDFARQEQAGVAYLQAAWPLLRAGVTARIPAATTGATPEAAWAAFDAARERHDPAMATAEAARDLALARSKGAAAIVDAARTLIARIGDGSNLILDPDLDSYYAMDAVVAKLPDLLQEAGTLAALAAEFRAKPALTPGDAALFLIEQGKLRASADSLQASLKAAFKANADGTVQGALSAPAAALSGAVEALARHSAALAEAHAAGRQGTADLAPFQRASTELVVGADRLWTGSAVALDRLLAVRIAGLRTHLVAALGVAGSVTLLAFLLAFLLTRSVVRSLGGLDRRVRNLADQSLDADVPEAHGSDEIAALARAIVHFRDSTVERIARASDDEHRQAMVEQERRFMAQVADRIRDRVGNGVRHFQEVAGAMQEATTGVQSHATETRERLSHSVLDLNGTAQEVAGAASAVTQLSASINELAGQAAQSTAAMQEARSQAATARALATQLSDLSDRIGSITGLIHAIAGQTNLLALNATIEAARAGEAGRGFAVVAAEVKSLAGQTSRATEEIDRQVGALRVASGSVLGAVDGIASTVGAITDVATSIASAVEEQNAATGEITQMMQTVSDRTRTVIRSISALPTLATETDALATRLATMAAGLSAEAEHVHGEIDQLLIEIADRRGRERFPAAAETWVTVAGVRHHTILQDVSEVGARLAAIGIPLPAGTPVTVELGGQPCRGRVIWSDESQFGLALPDGPVEARHLAGLPTHAADGHAVNAAA</sequence>
<comment type="caution">
    <text evidence="10">The sequence shown here is derived from an EMBL/GenBank/DDBJ whole genome shotgun (WGS) entry which is preliminary data.</text>
</comment>
<dbReference type="SMART" id="SM00283">
    <property type="entry name" value="MA"/>
    <property type="match status" value="1"/>
</dbReference>
<dbReference type="SUPFAM" id="SSF58104">
    <property type="entry name" value="Methyl-accepting chemotaxis protein (MCP) signaling domain"/>
    <property type="match status" value="1"/>
</dbReference>
<comment type="subcellular location">
    <subcellularLocation>
        <location evidence="1">Cell inner membrane</location>
        <topology evidence="1">Multi-pass membrane protein</topology>
    </subcellularLocation>
</comment>
<dbReference type="PROSITE" id="PS50192">
    <property type="entry name" value="T_SNARE"/>
    <property type="match status" value="1"/>
</dbReference>
<protein>
    <submittedName>
        <fullName evidence="10">HAMP domain-containing protein</fullName>
    </submittedName>
</protein>
<dbReference type="PROSITE" id="PS50885">
    <property type="entry name" value="HAMP"/>
    <property type="match status" value="1"/>
</dbReference>
<evidence type="ECO:0000313" key="10">
    <source>
        <dbReference type="EMBL" id="TNC11319.1"/>
    </source>
</evidence>
<proteinExistence type="inferred from homology"/>
<evidence type="ECO:0000256" key="1">
    <source>
        <dbReference type="ARBA" id="ARBA00004429"/>
    </source>
</evidence>
<dbReference type="Gene3D" id="6.10.340.10">
    <property type="match status" value="1"/>
</dbReference>